<keyword evidence="5" id="KW-0378">Hydrolase</keyword>
<evidence type="ECO:0000256" key="3">
    <source>
        <dbReference type="PROSITE-ProRule" id="PRU01240"/>
    </source>
</evidence>
<dbReference type="OrthoDB" id="891290at2759"/>
<name>A0A830D4G3_9LAMI</name>
<keyword evidence="6" id="KW-1185">Reference proteome</keyword>
<evidence type="ECO:0000313" key="6">
    <source>
        <dbReference type="Proteomes" id="UP000653305"/>
    </source>
</evidence>
<evidence type="ECO:0000259" key="4">
    <source>
        <dbReference type="Pfam" id="PF00082"/>
    </source>
</evidence>
<comment type="caution">
    <text evidence="3">Lacks conserved residue(s) required for the propagation of feature annotation.</text>
</comment>
<evidence type="ECO:0000256" key="1">
    <source>
        <dbReference type="ARBA" id="ARBA00011073"/>
    </source>
</evidence>
<evidence type="ECO:0000256" key="2">
    <source>
        <dbReference type="ARBA" id="ARBA00022729"/>
    </source>
</evidence>
<gene>
    <name evidence="5" type="ORF">PHJA_002841200</name>
</gene>
<comment type="caution">
    <text evidence="5">The sequence shown here is derived from an EMBL/GenBank/DDBJ whole genome shotgun (WGS) entry which is preliminary data.</text>
</comment>
<dbReference type="AlphaFoldDB" id="A0A830D4G3"/>
<dbReference type="InterPro" id="IPR000209">
    <property type="entry name" value="Peptidase_S8/S53_dom"/>
</dbReference>
<dbReference type="GO" id="GO:0006508">
    <property type="term" value="P:proteolysis"/>
    <property type="evidence" value="ECO:0007669"/>
    <property type="project" value="UniProtKB-KW"/>
</dbReference>
<dbReference type="GO" id="GO:0004252">
    <property type="term" value="F:serine-type endopeptidase activity"/>
    <property type="evidence" value="ECO:0007669"/>
    <property type="project" value="InterPro"/>
</dbReference>
<protein>
    <submittedName>
        <fullName evidence="5">Co(2)-response secreted protease</fullName>
    </submittedName>
</protein>
<dbReference type="InterPro" id="IPR045051">
    <property type="entry name" value="SBT"/>
</dbReference>
<comment type="similarity">
    <text evidence="1 3">Belongs to the peptidase S8 family.</text>
</comment>
<proteinExistence type="inferred from homology"/>
<dbReference type="EMBL" id="BMAC01001357">
    <property type="protein sequence ID" value="GFQ06971.1"/>
    <property type="molecule type" value="Genomic_DNA"/>
</dbReference>
<feature type="domain" description="Peptidase S8/S53" evidence="4">
    <location>
        <begin position="2"/>
        <end position="70"/>
    </location>
</feature>
<dbReference type="Proteomes" id="UP000653305">
    <property type="component" value="Unassembled WGS sequence"/>
</dbReference>
<dbReference type="PANTHER" id="PTHR10795">
    <property type="entry name" value="PROPROTEIN CONVERTASE SUBTILISIN/KEXIN"/>
    <property type="match status" value="1"/>
</dbReference>
<organism evidence="5 6">
    <name type="scientific">Phtheirospermum japonicum</name>
    <dbReference type="NCBI Taxonomy" id="374723"/>
    <lineage>
        <taxon>Eukaryota</taxon>
        <taxon>Viridiplantae</taxon>
        <taxon>Streptophyta</taxon>
        <taxon>Embryophyta</taxon>
        <taxon>Tracheophyta</taxon>
        <taxon>Spermatophyta</taxon>
        <taxon>Magnoliopsida</taxon>
        <taxon>eudicotyledons</taxon>
        <taxon>Gunneridae</taxon>
        <taxon>Pentapetalae</taxon>
        <taxon>asterids</taxon>
        <taxon>lamiids</taxon>
        <taxon>Lamiales</taxon>
        <taxon>Orobanchaceae</taxon>
        <taxon>Orobanchaceae incertae sedis</taxon>
        <taxon>Phtheirospermum</taxon>
    </lineage>
</organism>
<dbReference type="Gene3D" id="3.40.50.200">
    <property type="entry name" value="Peptidase S8/S53 domain"/>
    <property type="match status" value="1"/>
</dbReference>
<sequence length="93" mass="9541">FDDAIADGVDVLSLSLGGKYRNLLNDPVAIGGFHAVEKGITVVTVAGNSGPLPGTVLNVAPWLVTVGATTIDRDFEVDVVLGDGEVIKVGTHN</sequence>
<dbReference type="PROSITE" id="PS51892">
    <property type="entry name" value="SUBTILASE"/>
    <property type="match status" value="1"/>
</dbReference>
<reference evidence="5" key="1">
    <citation type="submission" date="2020-07" db="EMBL/GenBank/DDBJ databases">
        <title>Ethylene signaling mediates host invasion by parasitic plants.</title>
        <authorList>
            <person name="Yoshida S."/>
        </authorList>
    </citation>
    <scope>NUCLEOTIDE SEQUENCE</scope>
    <source>
        <strain evidence="5">Okayama</strain>
    </source>
</reference>
<accession>A0A830D4G3</accession>
<evidence type="ECO:0000313" key="5">
    <source>
        <dbReference type="EMBL" id="GFQ06971.1"/>
    </source>
</evidence>
<keyword evidence="5" id="KW-0645">Protease</keyword>
<dbReference type="SUPFAM" id="SSF52743">
    <property type="entry name" value="Subtilisin-like"/>
    <property type="match status" value="1"/>
</dbReference>
<dbReference type="Gene3D" id="3.50.30.30">
    <property type="match status" value="1"/>
</dbReference>
<keyword evidence="2" id="KW-0732">Signal</keyword>
<feature type="non-terminal residue" evidence="5">
    <location>
        <position position="1"/>
    </location>
</feature>
<dbReference type="InterPro" id="IPR036852">
    <property type="entry name" value="Peptidase_S8/S53_dom_sf"/>
</dbReference>
<dbReference type="Pfam" id="PF00082">
    <property type="entry name" value="Peptidase_S8"/>
    <property type="match status" value="1"/>
</dbReference>